<evidence type="ECO:0000313" key="4">
    <source>
        <dbReference type="EMBL" id="QLY34605.1"/>
    </source>
</evidence>
<sequence length="290" mass="31329">MAIAFGASWLWLAVAIVWCGWSVINPVVQLPMAFAPAVAAVVVRRWVTGEGFADAGLAPRWRASWRTYLLAWWGPLLLVAASVGVAAAMGLWRPDSAASEPDSWPPLAVTVPALLVVVVVLTPVYWGEEFGWTGYLRLRLFPDRPLASVTATGLVWALWHYPLALLGYIHFGNIVAGLAIWTLSFLFQEVILAWLYLRARTIWAASLAHAGNNMVLSLLVGLLLAEQLGDTMVTVVMAVPLGVVAAWIVATGRLRPGGLPRRRRGPAEDDPFGGPDLRRPVTVRGTAAAG</sequence>
<keyword evidence="2" id="KW-0472">Membrane</keyword>
<feature type="domain" description="CAAX prenyl protease 2/Lysostaphin resistance protein A-like" evidence="3">
    <location>
        <begin position="113"/>
        <end position="215"/>
    </location>
</feature>
<keyword evidence="5" id="KW-1185">Reference proteome</keyword>
<dbReference type="GO" id="GO:0004175">
    <property type="term" value="F:endopeptidase activity"/>
    <property type="evidence" value="ECO:0007669"/>
    <property type="project" value="UniProtKB-ARBA"/>
</dbReference>
<accession>A0A7D6ZUW4</accession>
<feature type="region of interest" description="Disordered" evidence="1">
    <location>
        <begin position="259"/>
        <end position="290"/>
    </location>
</feature>
<feature type="transmembrane region" description="Helical" evidence="2">
    <location>
        <begin position="68"/>
        <end position="92"/>
    </location>
</feature>
<evidence type="ECO:0000259" key="3">
    <source>
        <dbReference type="Pfam" id="PF02517"/>
    </source>
</evidence>
<feature type="transmembrane region" description="Helical" evidence="2">
    <location>
        <begin position="204"/>
        <end position="225"/>
    </location>
</feature>
<proteinExistence type="predicted"/>
<feature type="transmembrane region" description="Helical" evidence="2">
    <location>
        <begin position="104"/>
        <end position="126"/>
    </location>
</feature>
<dbReference type="Pfam" id="PF02517">
    <property type="entry name" value="Rce1-like"/>
    <property type="match status" value="1"/>
</dbReference>
<keyword evidence="2" id="KW-1133">Transmembrane helix</keyword>
<evidence type="ECO:0000313" key="5">
    <source>
        <dbReference type="Proteomes" id="UP000515512"/>
    </source>
</evidence>
<dbReference type="KEGG" id="nhu:H0264_23170"/>
<dbReference type="PANTHER" id="PTHR35797">
    <property type="entry name" value="PROTEASE-RELATED"/>
    <property type="match status" value="1"/>
</dbReference>
<feature type="transmembrane region" description="Helical" evidence="2">
    <location>
        <begin position="175"/>
        <end position="197"/>
    </location>
</feature>
<dbReference type="AlphaFoldDB" id="A0A7D6ZUW4"/>
<protein>
    <submittedName>
        <fullName evidence="4">CPBP family intramembrane metalloprotease</fullName>
    </submittedName>
</protein>
<keyword evidence="4" id="KW-0645">Protease</keyword>
<feature type="transmembrane region" description="Helical" evidence="2">
    <location>
        <begin position="231"/>
        <end position="254"/>
    </location>
</feature>
<keyword evidence="4" id="KW-0482">Metalloprotease</keyword>
<dbReference type="GO" id="GO:0080120">
    <property type="term" value="P:CAAX-box protein maturation"/>
    <property type="evidence" value="ECO:0007669"/>
    <property type="project" value="UniProtKB-ARBA"/>
</dbReference>
<dbReference type="InterPro" id="IPR042150">
    <property type="entry name" value="MmRce1-like"/>
</dbReference>
<dbReference type="GO" id="GO:0008237">
    <property type="term" value="F:metallopeptidase activity"/>
    <property type="evidence" value="ECO:0007669"/>
    <property type="project" value="UniProtKB-KW"/>
</dbReference>
<keyword evidence="2" id="KW-0812">Transmembrane</keyword>
<feature type="transmembrane region" description="Helical" evidence="2">
    <location>
        <begin position="29"/>
        <end position="47"/>
    </location>
</feature>
<dbReference type="Proteomes" id="UP000515512">
    <property type="component" value="Chromosome"/>
</dbReference>
<name>A0A7D6ZUW4_9NOCA</name>
<evidence type="ECO:0000256" key="2">
    <source>
        <dbReference type="SAM" id="Phobius"/>
    </source>
</evidence>
<organism evidence="4 5">
    <name type="scientific">Nocardia huaxiensis</name>
    <dbReference type="NCBI Taxonomy" id="2755382"/>
    <lineage>
        <taxon>Bacteria</taxon>
        <taxon>Bacillati</taxon>
        <taxon>Actinomycetota</taxon>
        <taxon>Actinomycetes</taxon>
        <taxon>Mycobacteriales</taxon>
        <taxon>Nocardiaceae</taxon>
        <taxon>Nocardia</taxon>
    </lineage>
</organism>
<dbReference type="InterPro" id="IPR003675">
    <property type="entry name" value="Rce1/LyrA-like_dom"/>
</dbReference>
<reference evidence="4 5" key="1">
    <citation type="submission" date="2020-07" db="EMBL/GenBank/DDBJ databases">
        <authorList>
            <person name="Zhuang K."/>
            <person name="Ran Y."/>
        </authorList>
    </citation>
    <scope>NUCLEOTIDE SEQUENCE [LARGE SCALE GENOMIC DNA]</scope>
    <source>
        <strain evidence="4 5">WCH-YHL-001</strain>
    </source>
</reference>
<dbReference type="EMBL" id="CP059399">
    <property type="protein sequence ID" value="QLY34605.1"/>
    <property type="molecule type" value="Genomic_DNA"/>
</dbReference>
<feature type="transmembrane region" description="Helical" evidence="2">
    <location>
        <begin position="146"/>
        <end position="169"/>
    </location>
</feature>
<keyword evidence="4" id="KW-0378">Hydrolase</keyword>
<gene>
    <name evidence="4" type="ORF">H0264_23170</name>
</gene>
<dbReference type="GO" id="GO:0006508">
    <property type="term" value="P:proteolysis"/>
    <property type="evidence" value="ECO:0007669"/>
    <property type="project" value="UniProtKB-KW"/>
</dbReference>
<evidence type="ECO:0000256" key="1">
    <source>
        <dbReference type="SAM" id="MobiDB-lite"/>
    </source>
</evidence>
<dbReference type="PANTHER" id="PTHR35797:SF1">
    <property type="entry name" value="PROTEASE"/>
    <property type="match status" value="1"/>
</dbReference>